<accession>A0AAW0P1M2</accession>
<dbReference type="GO" id="GO:0007281">
    <property type="term" value="P:germ cell development"/>
    <property type="evidence" value="ECO:0007669"/>
    <property type="project" value="TreeGrafter"/>
</dbReference>
<dbReference type="Proteomes" id="UP001460270">
    <property type="component" value="Unassembled WGS sequence"/>
</dbReference>
<feature type="region of interest" description="Disordered" evidence="2">
    <location>
        <begin position="178"/>
        <end position="223"/>
    </location>
</feature>
<protein>
    <recommendedName>
        <fullName evidence="3">DRBM domain-containing protein</fullName>
    </recommendedName>
</protein>
<dbReference type="PANTHER" id="PTHR46054">
    <property type="entry name" value="MATERNAL EFFECT PROTEIN STAUFEN"/>
    <property type="match status" value="1"/>
</dbReference>
<sequence length="223" mass="25344">MGDLHSYGSGRSTQRAKLRAAKKILEDLKKLPLPMDVTPYWRKPRMQPTDPTERPYFFYGKNPVSALYEILVIRRQAPPKFKFVLLNRERRVEVTLKVKDLQCKATALSKKEAKANAAERMLWMMGFKKLMQMHNPSLDPSEVRLFQCHVYREQNLYRLKILHDFKASLKAAATTDQSASEDSLETPSSSHLQDVASVPQTIMSGGLDNTVSSGSVTQDCNVK</sequence>
<evidence type="ECO:0000256" key="1">
    <source>
        <dbReference type="PROSITE-ProRule" id="PRU00266"/>
    </source>
</evidence>
<dbReference type="GO" id="GO:0003725">
    <property type="term" value="F:double-stranded RNA binding"/>
    <property type="evidence" value="ECO:0007669"/>
    <property type="project" value="TreeGrafter"/>
</dbReference>
<evidence type="ECO:0000313" key="4">
    <source>
        <dbReference type="EMBL" id="KAK7906885.1"/>
    </source>
</evidence>
<gene>
    <name evidence="4" type="ORF">WMY93_015497</name>
</gene>
<feature type="domain" description="DRBM" evidence="3">
    <location>
        <begin position="62"/>
        <end position="127"/>
    </location>
</feature>
<dbReference type="PROSITE" id="PS50137">
    <property type="entry name" value="DS_RBD"/>
    <property type="match status" value="2"/>
</dbReference>
<dbReference type="Gene3D" id="3.30.160.20">
    <property type="match status" value="1"/>
</dbReference>
<comment type="caution">
    <text evidence="4">The sequence shown here is derived from an EMBL/GenBank/DDBJ whole genome shotgun (WGS) entry which is preliminary data.</text>
</comment>
<keyword evidence="1" id="KW-0694">RNA-binding</keyword>
<dbReference type="GO" id="GO:0035418">
    <property type="term" value="P:protein localization to synapse"/>
    <property type="evidence" value="ECO:0007669"/>
    <property type="project" value="TreeGrafter"/>
</dbReference>
<keyword evidence="5" id="KW-1185">Reference proteome</keyword>
<evidence type="ECO:0000256" key="2">
    <source>
        <dbReference type="SAM" id="MobiDB-lite"/>
    </source>
</evidence>
<dbReference type="EMBL" id="JBBPFD010000011">
    <property type="protein sequence ID" value="KAK7906885.1"/>
    <property type="molecule type" value="Genomic_DNA"/>
</dbReference>
<dbReference type="SUPFAM" id="SSF54768">
    <property type="entry name" value="dsRNA-binding domain-like"/>
    <property type="match status" value="2"/>
</dbReference>
<dbReference type="AlphaFoldDB" id="A0AAW0P1M2"/>
<reference evidence="5" key="1">
    <citation type="submission" date="2024-04" db="EMBL/GenBank/DDBJ databases">
        <title>Salinicola lusitanus LLJ914,a marine bacterium isolated from the Okinawa Trough.</title>
        <authorList>
            <person name="Li J."/>
        </authorList>
    </citation>
    <scope>NUCLEOTIDE SEQUENCE [LARGE SCALE GENOMIC DNA]</scope>
</reference>
<dbReference type="GO" id="GO:0003729">
    <property type="term" value="F:mRNA binding"/>
    <property type="evidence" value="ECO:0007669"/>
    <property type="project" value="TreeGrafter"/>
</dbReference>
<dbReference type="GO" id="GO:0008298">
    <property type="term" value="P:intracellular mRNA localization"/>
    <property type="evidence" value="ECO:0007669"/>
    <property type="project" value="TreeGrafter"/>
</dbReference>
<evidence type="ECO:0000313" key="5">
    <source>
        <dbReference type="Proteomes" id="UP001460270"/>
    </source>
</evidence>
<dbReference type="GO" id="GO:0032839">
    <property type="term" value="C:dendrite cytoplasm"/>
    <property type="evidence" value="ECO:0007669"/>
    <property type="project" value="GOC"/>
</dbReference>
<dbReference type="GO" id="GO:0098964">
    <property type="term" value="P:anterograde dendritic transport of messenger ribonucleoprotein complex"/>
    <property type="evidence" value="ECO:0007669"/>
    <property type="project" value="TreeGrafter"/>
</dbReference>
<name>A0AAW0P1M2_9GOBI</name>
<proteinExistence type="predicted"/>
<feature type="domain" description="DRBM" evidence="3">
    <location>
        <begin position="1"/>
        <end position="30"/>
    </location>
</feature>
<dbReference type="GO" id="GO:0043025">
    <property type="term" value="C:neuronal cell body"/>
    <property type="evidence" value="ECO:0007669"/>
    <property type="project" value="TreeGrafter"/>
</dbReference>
<organism evidence="4 5">
    <name type="scientific">Mugilogobius chulae</name>
    <name type="common">yellowstripe goby</name>
    <dbReference type="NCBI Taxonomy" id="88201"/>
    <lineage>
        <taxon>Eukaryota</taxon>
        <taxon>Metazoa</taxon>
        <taxon>Chordata</taxon>
        <taxon>Craniata</taxon>
        <taxon>Vertebrata</taxon>
        <taxon>Euteleostomi</taxon>
        <taxon>Actinopterygii</taxon>
        <taxon>Neopterygii</taxon>
        <taxon>Teleostei</taxon>
        <taxon>Neoteleostei</taxon>
        <taxon>Acanthomorphata</taxon>
        <taxon>Gobiaria</taxon>
        <taxon>Gobiiformes</taxon>
        <taxon>Gobioidei</taxon>
        <taxon>Gobiidae</taxon>
        <taxon>Gobionellinae</taxon>
        <taxon>Mugilogobius</taxon>
    </lineage>
</organism>
<dbReference type="Pfam" id="PF00035">
    <property type="entry name" value="dsrm"/>
    <property type="match status" value="1"/>
</dbReference>
<dbReference type="PANTHER" id="PTHR46054:SF3">
    <property type="entry name" value="MATERNAL EFFECT PROTEIN STAUFEN"/>
    <property type="match status" value="1"/>
</dbReference>
<dbReference type="InterPro" id="IPR051740">
    <property type="entry name" value="DRBM-containing_protein"/>
</dbReference>
<evidence type="ECO:0000259" key="3">
    <source>
        <dbReference type="PROSITE" id="PS50137"/>
    </source>
</evidence>
<dbReference type="InterPro" id="IPR014720">
    <property type="entry name" value="dsRBD_dom"/>
</dbReference>
<dbReference type="SMART" id="SM00358">
    <property type="entry name" value="DSRM"/>
    <property type="match status" value="1"/>
</dbReference>
<dbReference type="GO" id="GO:0010494">
    <property type="term" value="C:cytoplasmic stress granule"/>
    <property type="evidence" value="ECO:0007669"/>
    <property type="project" value="TreeGrafter"/>
</dbReference>
<dbReference type="GO" id="GO:0005886">
    <property type="term" value="C:plasma membrane"/>
    <property type="evidence" value="ECO:0007669"/>
    <property type="project" value="TreeGrafter"/>
</dbReference>